<dbReference type="EMBL" id="CAXITT010000585">
    <property type="protein sequence ID" value="CAL1543955.1"/>
    <property type="molecule type" value="Genomic_DNA"/>
</dbReference>
<keyword evidence="2" id="KW-1185">Reference proteome</keyword>
<feature type="non-terminal residue" evidence="1">
    <location>
        <position position="107"/>
    </location>
</feature>
<gene>
    <name evidence="1" type="ORF">GSLYS_00017468001</name>
</gene>
<evidence type="ECO:0000313" key="1">
    <source>
        <dbReference type="EMBL" id="CAL1543955.1"/>
    </source>
</evidence>
<name>A0AAV2ICF4_LYMST</name>
<dbReference type="AlphaFoldDB" id="A0AAV2ICF4"/>
<proteinExistence type="predicted"/>
<sequence>EFLEFLTKLSKFWLSAGFMVSVVFTTYKKFPISGLNTGLVEVDMLMDPIDIKALLEHHAPGVDVTGYIKICQMFLCLPEAVIRFAEEYLVDDATRSSPEDLKQRVCM</sequence>
<dbReference type="Proteomes" id="UP001497497">
    <property type="component" value="Unassembled WGS sequence"/>
</dbReference>
<feature type="non-terminal residue" evidence="1">
    <location>
        <position position="1"/>
    </location>
</feature>
<comment type="caution">
    <text evidence="1">The sequence shown here is derived from an EMBL/GenBank/DDBJ whole genome shotgun (WGS) entry which is preliminary data.</text>
</comment>
<organism evidence="1 2">
    <name type="scientific">Lymnaea stagnalis</name>
    <name type="common">Great pond snail</name>
    <name type="synonym">Helix stagnalis</name>
    <dbReference type="NCBI Taxonomy" id="6523"/>
    <lineage>
        <taxon>Eukaryota</taxon>
        <taxon>Metazoa</taxon>
        <taxon>Spiralia</taxon>
        <taxon>Lophotrochozoa</taxon>
        <taxon>Mollusca</taxon>
        <taxon>Gastropoda</taxon>
        <taxon>Heterobranchia</taxon>
        <taxon>Euthyneura</taxon>
        <taxon>Panpulmonata</taxon>
        <taxon>Hygrophila</taxon>
        <taxon>Lymnaeoidea</taxon>
        <taxon>Lymnaeidae</taxon>
        <taxon>Lymnaea</taxon>
    </lineage>
</organism>
<accession>A0AAV2ICF4</accession>
<protein>
    <submittedName>
        <fullName evidence="1">Uncharacterized protein</fullName>
    </submittedName>
</protein>
<evidence type="ECO:0000313" key="2">
    <source>
        <dbReference type="Proteomes" id="UP001497497"/>
    </source>
</evidence>
<reference evidence="1 2" key="1">
    <citation type="submission" date="2024-04" db="EMBL/GenBank/DDBJ databases">
        <authorList>
            <consortium name="Genoscope - CEA"/>
            <person name="William W."/>
        </authorList>
    </citation>
    <scope>NUCLEOTIDE SEQUENCE [LARGE SCALE GENOMIC DNA]</scope>
</reference>